<evidence type="ECO:0000256" key="6">
    <source>
        <dbReference type="ARBA" id="ARBA00022853"/>
    </source>
</evidence>
<dbReference type="Proteomes" id="UP001049176">
    <property type="component" value="Chromosome 4"/>
</dbReference>
<evidence type="ECO:0000256" key="1">
    <source>
        <dbReference type="ARBA" id="ARBA00004123"/>
    </source>
</evidence>
<evidence type="ECO:0000259" key="13">
    <source>
        <dbReference type="PROSITE" id="PS50016"/>
    </source>
</evidence>
<organism evidence="14 15">
    <name type="scientific">Marasmius oreades</name>
    <name type="common">fairy-ring Marasmius</name>
    <dbReference type="NCBI Taxonomy" id="181124"/>
    <lineage>
        <taxon>Eukaryota</taxon>
        <taxon>Fungi</taxon>
        <taxon>Dikarya</taxon>
        <taxon>Basidiomycota</taxon>
        <taxon>Agaricomycotina</taxon>
        <taxon>Agaricomycetes</taxon>
        <taxon>Agaricomycetidae</taxon>
        <taxon>Agaricales</taxon>
        <taxon>Marasmiineae</taxon>
        <taxon>Marasmiaceae</taxon>
        <taxon>Marasmius</taxon>
    </lineage>
</organism>
<evidence type="ECO:0000256" key="4">
    <source>
        <dbReference type="ARBA" id="ARBA00022771"/>
    </source>
</evidence>
<feature type="region of interest" description="Disordered" evidence="12">
    <location>
        <begin position="371"/>
        <end position="402"/>
    </location>
</feature>
<feature type="binding site" evidence="9">
    <location>
        <position position="414"/>
    </location>
    <ligand>
        <name>Zn(2+)</name>
        <dbReference type="ChEBI" id="CHEBI:29105"/>
        <label>1</label>
    </ligand>
</feature>
<comment type="similarity">
    <text evidence="2 11">Belongs to the ING family.</text>
</comment>
<comment type="function">
    <text evidence="11">Component of an histone acetyltransferase complex.</text>
</comment>
<dbReference type="InterPro" id="IPR013083">
    <property type="entry name" value="Znf_RING/FYVE/PHD"/>
</dbReference>
<evidence type="ECO:0000256" key="2">
    <source>
        <dbReference type="ARBA" id="ARBA00010210"/>
    </source>
</evidence>
<accession>A0A9P7UTI2</accession>
<dbReference type="InterPro" id="IPR024610">
    <property type="entry name" value="ING_N_histone-binding"/>
</dbReference>
<dbReference type="InterPro" id="IPR028651">
    <property type="entry name" value="ING_fam"/>
</dbReference>
<keyword evidence="7 11" id="KW-0539">Nucleus</keyword>
<comment type="subunit">
    <text evidence="11">Component of an histone acetyltransferase complex. Interacts with H3K4me3 and to a lesser extent with H3K4me2.</text>
</comment>
<keyword evidence="15" id="KW-1185">Reference proteome</keyword>
<dbReference type="Gene3D" id="3.30.40.10">
    <property type="entry name" value="Zinc/RING finger domain, C3HC4 (zinc finger)"/>
    <property type="match status" value="1"/>
</dbReference>
<dbReference type="AlphaFoldDB" id="A0A9P7UTI2"/>
<comment type="caution">
    <text evidence="14">The sequence shown here is derived from an EMBL/GenBank/DDBJ whole genome shotgun (WGS) entry which is preliminary data.</text>
</comment>
<dbReference type="PROSITE" id="PS50016">
    <property type="entry name" value="ZF_PHD_2"/>
    <property type="match status" value="1"/>
</dbReference>
<proteinExistence type="inferred from homology"/>
<keyword evidence="4 10" id="KW-0863">Zinc-finger</keyword>
<keyword evidence="5 9" id="KW-0862">Zinc</keyword>
<feature type="compositionally biased region" description="Basic residues" evidence="12">
    <location>
        <begin position="1"/>
        <end position="11"/>
    </location>
</feature>
<dbReference type="Pfam" id="PF12998">
    <property type="entry name" value="ING"/>
    <property type="match status" value="2"/>
</dbReference>
<evidence type="ECO:0000256" key="7">
    <source>
        <dbReference type="ARBA" id="ARBA00023242"/>
    </source>
</evidence>
<feature type="site" description="Histone H3K4me3 binding" evidence="8">
    <location>
        <position position="413"/>
    </location>
</feature>
<feature type="compositionally biased region" description="Basic residues" evidence="12">
    <location>
        <begin position="376"/>
        <end position="387"/>
    </location>
</feature>
<dbReference type="InterPro" id="IPR019787">
    <property type="entry name" value="Znf_PHD-finger"/>
</dbReference>
<evidence type="ECO:0000256" key="11">
    <source>
        <dbReference type="RuleBase" id="RU361213"/>
    </source>
</evidence>
<dbReference type="RefSeq" id="XP_043009968.1">
    <property type="nucleotide sequence ID" value="XM_043160751.1"/>
</dbReference>
<protein>
    <recommendedName>
        <fullName evidence="11">Chromatin modification-related protein</fullName>
    </recommendedName>
</protein>
<dbReference type="GO" id="GO:0000785">
    <property type="term" value="C:chromatin"/>
    <property type="evidence" value="ECO:0007669"/>
    <property type="project" value="UniProtKB-ARBA"/>
</dbReference>
<evidence type="ECO:0000256" key="3">
    <source>
        <dbReference type="ARBA" id="ARBA00022723"/>
    </source>
</evidence>
<dbReference type="PANTHER" id="PTHR10333:SF42">
    <property type="entry name" value="INHIBITOR OF GROWTH PROTEIN 5"/>
    <property type="match status" value="1"/>
</dbReference>
<dbReference type="GeneID" id="66076249"/>
<feature type="domain" description="PHD-type" evidence="13">
    <location>
        <begin position="411"/>
        <end position="463"/>
    </location>
</feature>
<dbReference type="PANTHER" id="PTHR10333">
    <property type="entry name" value="INHIBITOR OF GROWTH PROTEIN"/>
    <property type="match status" value="1"/>
</dbReference>
<dbReference type="GO" id="GO:0005634">
    <property type="term" value="C:nucleus"/>
    <property type="evidence" value="ECO:0007669"/>
    <property type="project" value="UniProtKB-SubCell"/>
</dbReference>
<feature type="binding site" evidence="9">
    <location>
        <position position="457"/>
    </location>
    <ligand>
        <name>Zn(2+)</name>
        <dbReference type="ChEBI" id="CHEBI:29105"/>
        <label>2</label>
    </ligand>
</feature>
<feature type="binding site" evidence="9">
    <location>
        <position position="439"/>
    </location>
    <ligand>
        <name>Zn(2+)</name>
        <dbReference type="ChEBI" id="CHEBI:29105"/>
        <label>1</label>
    </ligand>
</feature>
<reference evidence="14" key="1">
    <citation type="journal article" date="2021" name="Genome Biol. Evol.">
        <title>The assembled and annotated genome of the fairy-ring fungus Marasmius oreades.</title>
        <authorList>
            <person name="Hiltunen M."/>
            <person name="Ament-Velasquez S.L."/>
            <person name="Johannesson H."/>
        </authorList>
    </citation>
    <scope>NUCLEOTIDE SEQUENCE</scope>
    <source>
        <strain evidence="14">03SP1</strain>
    </source>
</reference>
<evidence type="ECO:0000256" key="12">
    <source>
        <dbReference type="SAM" id="MobiDB-lite"/>
    </source>
</evidence>
<feature type="region of interest" description="Disordered" evidence="12">
    <location>
        <begin position="1"/>
        <end position="29"/>
    </location>
</feature>
<comment type="domain">
    <text evidence="11">The PHD-type zinc finger mediates the binding to H3K4me3.</text>
</comment>
<feature type="binding site" evidence="9">
    <location>
        <position position="433"/>
    </location>
    <ligand>
        <name>Zn(2+)</name>
        <dbReference type="ChEBI" id="CHEBI:29105"/>
        <label>2</label>
    </ligand>
</feature>
<dbReference type="SMART" id="SM00249">
    <property type="entry name" value="PHD"/>
    <property type="match status" value="1"/>
</dbReference>
<dbReference type="Gene3D" id="6.10.140.1740">
    <property type="match status" value="2"/>
</dbReference>
<feature type="site" description="Histone H3K4me3 binding" evidence="8">
    <location>
        <position position="428"/>
    </location>
</feature>
<feature type="compositionally biased region" description="Polar residues" evidence="12">
    <location>
        <begin position="126"/>
        <end position="140"/>
    </location>
</feature>
<dbReference type="KEGG" id="more:E1B28_007173"/>
<feature type="site" description="Histone H3K4me3 binding" evidence="8">
    <location>
        <position position="424"/>
    </location>
</feature>
<dbReference type="GO" id="GO:0006325">
    <property type="term" value="P:chromatin organization"/>
    <property type="evidence" value="ECO:0007669"/>
    <property type="project" value="UniProtKB-KW"/>
</dbReference>
<feature type="binding site" evidence="9">
    <location>
        <position position="416"/>
    </location>
    <ligand>
        <name>Zn(2+)</name>
        <dbReference type="ChEBI" id="CHEBI:29105"/>
        <label>1</label>
    </ligand>
</feature>
<dbReference type="GO" id="GO:0008270">
    <property type="term" value="F:zinc ion binding"/>
    <property type="evidence" value="ECO:0007669"/>
    <property type="project" value="UniProtKB-KW"/>
</dbReference>
<gene>
    <name evidence="14" type="ORF">E1B28_007173</name>
</gene>
<feature type="binding site" evidence="9">
    <location>
        <position position="460"/>
    </location>
    <ligand>
        <name>Zn(2+)</name>
        <dbReference type="ChEBI" id="CHEBI:29105"/>
        <label>2</label>
    </ligand>
</feature>
<sequence>MAPSRSRRRKSSQSQPTLQTEDGESEIDDETVEENIGYHAEHSIEGSDDEEHVVDPEKEREIWEAIREDHFEVFDQLPLTLHRQYTLLKELEQQSNGFMNDLLPTVKRYIALRKSLDTQIKAEQVARTQQQSTQTGQEVVTQKDGEDVPMEVDAGAPSSTSAVDNLDPPSNYPPIVYPKQTTPPPTTVISNVSLGTPPRGTTTSTASALPRTPIRAIPPHMNNFELRTPIRTPTPTSIPQERVKVPETSREMLSHIAWLTEEMVRTANEKVHLAQAAHDTLERQIRVLGQSIKEQEMALSLGARPGTQLAPILLPEVIAPLPRWTKPVTNTEDMDSDDDEIANGSLYDANPATGDGTTTLGIVDDNMSSLTQSTFSRKKNRKKKFGNKKSQEHPDVKRPLTITLPPADSEKKYCHCNRVSFGEMVGCDNGENCDIEWFHLNCVGLTHLPSEDQPWYCRDCKPKIQRKRRR</sequence>
<name>A0A9P7UTI2_9AGAR</name>
<feature type="site" description="Histone H3K4me3 binding" evidence="8">
    <location>
        <position position="437"/>
    </location>
</feature>
<dbReference type="SUPFAM" id="SSF57903">
    <property type="entry name" value="FYVE/PHD zinc finger"/>
    <property type="match status" value="1"/>
</dbReference>
<evidence type="ECO:0000256" key="8">
    <source>
        <dbReference type="PIRSR" id="PIRSR628651-50"/>
    </source>
</evidence>
<comment type="subcellular location">
    <subcellularLocation>
        <location evidence="1 11">Nucleus</location>
    </subcellularLocation>
</comment>
<feature type="region of interest" description="Disordered" evidence="12">
    <location>
        <begin position="126"/>
        <end position="173"/>
    </location>
</feature>
<dbReference type="GO" id="GO:0006355">
    <property type="term" value="P:regulation of DNA-templated transcription"/>
    <property type="evidence" value="ECO:0007669"/>
    <property type="project" value="TreeGrafter"/>
</dbReference>
<dbReference type="InterPro" id="IPR011011">
    <property type="entry name" value="Znf_FYVE_PHD"/>
</dbReference>
<evidence type="ECO:0000313" key="15">
    <source>
        <dbReference type="Proteomes" id="UP001049176"/>
    </source>
</evidence>
<evidence type="ECO:0000256" key="5">
    <source>
        <dbReference type="ARBA" id="ARBA00022833"/>
    </source>
</evidence>
<dbReference type="SMART" id="SM01408">
    <property type="entry name" value="ING"/>
    <property type="match status" value="1"/>
</dbReference>
<dbReference type="OrthoDB" id="5411773at2759"/>
<dbReference type="EMBL" id="CM032184">
    <property type="protein sequence ID" value="KAG7093498.1"/>
    <property type="molecule type" value="Genomic_DNA"/>
</dbReference>
<feature type="binding site" evidence="9">
    <location>
        <position position="427"/>
    </location>
    <ligand>
        <name>Zn(2+)</name>
        <dbReference type="ChEBI" id="CHEBI:29105"/>
        <label>2</label>
    </ligand>
</feature>
<keyword evidence="6 11" id="KW-0156">Chromatin regulator</keyword>
<evidence type="ECO:0000256" key="9">
    <source>
        <dbReference type="PIRSR" id="PIRSR628651-51"/>
    </source>
</evidence>
<evidence type="ECO:0000256" key="10">
    <source>
        <dbReference type="PROSITE-ProRule" id="PRU00146"/>
    </source>
</evidence>
<dbReference type="CDD" id="cd15587">
    <property type="entry name" value="PHD_Yng1p_like"/>
    <property type="match status" value="1"/>
</dbReference>
<evidence type="ECO:0000313" key="14">
    <source>
        <dbReference type="EMBL" id="KAG7093498.1"/>
    </source>
</evidence>
<dbReference type="InterPro" id="IPR001965">
    <property type="entry name" value="Znf_PHD"/>
</dbReference>
<keyword evidence="3 9" id="KW-0479">Metal-binding</keyword>
<feature type="compositionally biased region" description="Basic and acidic residues" evidence="12">
    <location>
        <begin position="389"/>
        <end position="398"/>
    </location>
</feature>
<feature type="binding site" evidence="9">
    <location>
        <position position="442"/>
    </location>
    <ligand>
        <name>Zn(2+)</name>
        <dbReference type="ChEBI" id="CHEBI:29105"/>
        <label>1</label>
    </ligand>
</feature>